<feature type="binding site" evidence="7">
    <location>
        <position position="140"/>
    </location>
    <ligand>
        <name>Zn(2+)</name>
        <dbReference type="ChEBI" id="CHEBI:29105"/>
        <label>2</label>
    </ligand>
</feature>
<feature type="domain" description="Metallo-beta-lactamase" evidence="8">
    <location>
        <begin position="20"/>
        <end position="178"/>
    </location>
</feature>
<dbReference type="PANTHER" id="PTHR43705">
    <property type="entry name" value="HYDROXYACYLGLUTATHIONE HYDROLASE"/>
    <property type="match status" value="1"/>
</dbReference>
<feature type="binding site" evidence="7">
    <location>
        <position position="178"/>
    </location>
    <ligand>
        <name>Zn(2+)</name>
        <dbReference type="ChEBI" id="CHEBI:29105"/>
        <label>2</label>
    </ligand>
</feature>
<keyword evidence="4 7" id="KW-0479">Metal-binding</keyword>
<evidence type="ECO:0000256" key="1">
    <source>
        <dbReference type="ARBA" id="ARBA00001623"/>
    </source>
</evidence>
<protein>
    <recommendedName>
        <fullName evidence="7">Hydroxyacylglutathione hydrolase</fullName>
        <ecNumber evidence="7">3.1.2.6</ecNumber>
    </recommendedName>
    <alternativeName>
        <fullName evidence="7">Glyoxalase II</fullName>
        <shortName evidence="7">Glx II</shortName>
    </alternativeName>
</protein>
<dbReference type="InterPro" id="IPR050110">
    <property type="entry name" value="Glyoxalase_II_hydrolase"/>
</dbReference>
<dbReference type="EC" id="3.1.2.6" evidence="7"/>
<feature type="binding site" evidence="7">
    <location>
        <position position="140"/>
    </location>
    <ligand>
        <name>Zn(2+)</name>
        <dbReference type="ChEBI" id="CHEBI:29105"/>
        <label>1</label>
    </ligand>
</feature>
<evidence type="ECO:0000256" key="4">
    <source>
        <dbReference type="ARBA" id="ARBA00022723"/>
    </source>
</evidence>
<dbReference type="UniPathway" id="UPA00619">
    <property type="reaction ID" value="UER00676"/>
</dbReference>
<dbReference type="GO" id="GO:0046872">
    <property type="term" value="F:metal ion binding"/>
    <property type="evidence" value="ECO:0007669"/>
    <property type="project" value="UniProtKB-KW"/>
</dbReference>
<dbReference type="InterPro" id="IPR032282">
    <property type="entry name" value="HAGH_C"/>
</dbReference>
<evidence type="ECO:0000256" key="5">
    <source>
        <dbReference type="ARBA" id="ARBA00022801"/>
    </source>
</evidence>
<dbReference type="SMART" id="SM00849">
    <property type="entry name" value="Lactamase_B"/>
    <property type="match status" value="1"/>
</dbReference>
<comment type="subunit">
    <text evidence="7">Monomer.</text>
</comment>
<dbReference type="OrthoDB" id="9802248at2"/>
<dbReference type="NCBIfam" id="TIGR03413">
    <property type="entry name" value="GSH_gloB"/>
    <property type="match status" value="1"/>
</dbReference>
<dbReference type="PIRSF" id="PIRSF005457">
    <property type="entry name" value="Glx"/>
    <property type="match status" value="1"/>
</dbReference>
<dbReference type="STRING" id="1855283.SAMN05216382_3013"/>
<accession>A0A1H7UJQ7</accession>
<feature type="binding site" evidence="7">
    <location>
        <position position="67"/>
    </location>
    <ligand>
        <name>Zn(2+)</name>
        <dbReference type="ChEBI" id="CHEBI:29105"/>
        <label>2</label>
    </ligand>
</feature>
<evidence type="ECO:0000313" key="9">
    <source>
        <dbReference type="EMBL" id="SEL96994.1"/>
    </source>
</evidence>
<evidence type="ECO:0000259" key="8">
    <source>
        <dbReference type="SMART" id="SM00849"/>
    </source>
</evidence>
<dbReference type="SUPFAM" id="SSF56281">
    <property type="entry name" value="Metallo-hydrolase/oxidoreductase"/>
    <property type="match status" value="1"/>
</dbReference>
<feature type="binding site" evidence="7">
    <location>
        <position position="65"/>
    </location>
    <ligand>
        <name>Zn(2+)</name>
        <dbReference type="ChEBI" id="CHEBI:29105"/>
        <label>1</label>
    </ligand>
</feature>
<dbReference type="CDD" id="cd07723">
    <property type="entry name" value="hydroxyacylglutathione_hydrolase_MBL-fold"/>
    <property type="match status" value="1"/>
</dbReference>
<proteinExistence type="inferred from homology"/>
<dbReference type="InterPro" id="IPR036866">
    <property type="entry name" value="RibonucZ/Hydroxyglut_hydro"/>
</dbReference>
<dbReference type="InterPro" id="IPR017782">
    <property type="entry name" value="Hydroxyacylglutathione_Hdrlase"/>
</dbReference>
<keyword evidence="10" id="KW-1185">Reference proteome</keyword>
<gene>
    <name evidence="7" type="primary">gloB</name>
    <name evidence="9" type="ORF">SAMN05216382_3013</name>
</gene>
<dbReference type="Pfam" id="PF00753">
    <property type="entry name" value="Lactamase_B"/>
    <property type="match status" value="1"/>
</dbReference>
<comment type="function">
    <text evidence="7">Thiolesterase that catalyzes the hydrolysis of S-D-lactoyl-glutathione to form glutathione and D-lactic acid.</text>
</comment>
<evidence type="ECO:0000256" key="3">
    <source>
        <dbReference type="ARBA" id="ARBA00006759"/>
    </source>
</evidence>
<dbReference type="Proteomes" id="UP000199214">
    <property type="component" value="Unassembled WGS sequence"/>
</dbReference>
<reference evidence="10" key="1">
    <citation type="submission" date="2016-10" db="EMBL/GenBank/DDBJ databases">
        <authorList>
            <person name="Varghese N."/>
            <person name="Submissions S."/>
        </authorList>
    </citation>
    <scope>NUCLEOTIDE SEQUENCE [LARGE SCALE GENOMIC DNA]</scope>
    <source>
        <strain evidence="10">JS21-1</strain>
    </source>
</reference>
<dbReference type="InterPro" id="IPR001279">
    <property type="entry name" value="Metallo-B-lactamas"/>
</dbReference>
<comment type="catalytic activity">
    <reaction evidence="1 7">
        <text>an S-(2-hydroxyacyl)glutathione + H2O = a 2-hydroxy carboxylate + glutathione + H(+)</text>
        <dbReference type="Rhea" id="RHEA:21864"/>
        <dbReference type="ChEBI" id="CHEBI:15377"/>
        <dbReference type="ChEBI" id="CHEBI:15378"/>
        <dbReference type="ChEBI" id="CHEBI:57925"/>
        <dbReference type="ChEBI" id="CHEBI:58896"/>
        <dbReference type="ChEBI" id="CHEBI:71261"/>
        <dbReference type="EC" id="3.1.2.6"/>
    </reaction>
</comment>
<dbReference type="EMBL" id="FNZZ01000007">
    <property type="protein sequence ID" value="SEL96994.1"/>
    <property type="molecule type" value="Genomic_DNA"/>
</dbReference>
<evidence type="ECO:0000256" key="2">
    <source>
        <dbReference type="ARBA" id="ARBA00004963"/>
    </source>
</evidence>
<evidence type="ECO:0000313" key="10">
    <source>
        <dbReference type="Proteomes" id="UP000199214"/>
    </source>
</evidence>
<name>A0A1H7UJQ7_9SPHN</name>
<keyword evidence="6 7" id="KW-0862">Zinc</keyword>
<evidence type="ECO:0000256" key="6">
    <source>
        <dbReference type="ARBA" id="ARBA00022833"/>
    </source>
</evidence>
<dbReference type="Gene3D" id="3.60.15.10">
    <property type="entry name" value="Ribonuclease Z/Hydroxyacylglutathione hydrolase-like"/>
    <property type="match status" value="1"/>
</dbReference>
<comment type="pathway">
    <text evidence="2 7">Secondary metabolite metabolism; methylglyoxal degradation; (R)-lactate from methylglyoxal: step 2/2.</text>
</comment>
<dbReference type="AlphaFoldDB" id="A0A1H7UJQ7"/>
<comment type="similarity">
    <text evidence="3 7">Belongs to the metallo-beta-lactamase superfamily. Glyoxalase II family.</text>
</comment>
<feature type="binding site" evidence="7">
    <location>
        <position position="68"/>
    </location>
    <ligand>
        <name>Zn(2+)</name>
        <dbReference type="ChEBI" id="CHEBI:29105"/>
        <label>2</label>
    </ligand>
</feature>
<dbReference type="InterPro" id="IPR035680">
    <property type="entry name" value="Clx_II_MBL"/>
</dbReference>
<dbReference type="HAMAP" id="MF_01374">
    <property type="entry name" value="Glyoxalase_2"/>
    <property type="match status" value="1"/>
</dbReference>
<organism evidence="9 10">
    <name type="scientific">Sphingomonas palmae</name>
    <dbReference type="NCBI Taxonomy" id="1855283"/>
    <lineage>
        <taxon>Bacteria</taxon>
        <taxon>Pseudomonadati</taxon>
        <taxon>Pseudomonadota</taxon>
        <taxon>Alphaproteobacteria</taxon>
        <taxon>Sphingomonadales</taxon>
        <taxon>Sphingomonadaceae</taxon>
        <taxon>Sphingomonas</taxon>
    </lineage>
</organism>
<dbReference type="GO" id="GO:0019243">
    <property type="term" value="P:methylglyoxal catabolic process to D-lactate via S-lactoyl-glutathione"/>
    <property type="evidence" value="ECO:0007669"/>
    <property type="project" value="UniProtKB-UniRule"/>
</dbReference>
<evidence type="ECO:0000256" key="7">
    <source>
        <dbReference type="HAMAP-Rule" id="MF_01374"/>
    </source>
</evidence>
<sequence>MDGGLSGSGLEIVRVPVLSDNYSWLVHDTDSGETVVVDPGEAKPVLDAAAARGWKIGAIWATHWHPDHVGGNAGVVAATGAKVIGPEAERAKIGALDRGVGEGDTVSLGAHAATVMHVPGHTAGHVAFHFANDAALFTGDTLFALGCGRLFEGTAEQMFDNLRRYAALPGETQVYCGHEYTQSNGRFALSVDADNQALVQRMAEVDRKRDAGEPTVPTTIAAEQATNPFMRASDAAEFKRLREGKDSFRG</sequence>
<dbReference type="RefSeq" id="WP_093007797.1">
    <property type="nucleotide sequence ID" value="NZ_FNZZ01000007.1"/>
</dbReference>
<feature type="binding site" evidence="7">
    <location>
        <position position="63"/>
    </location>
    <ligand>
        <name>Zn(2+)</name>
        <dbReference type="ChEBI" id="CHEBI:29105"/>
        <label>1</label>
    </ligand>
</feature>
<keyword evidence="5 7" id="KW-0378">Hydrolase</keyword>
<dbReference type="GO" id="GO:0004416">
    <property type="term" value="F:hydroxyacylglutathione hydrolase activity"/>
    <property type="evidence" value="ECO:0007669"/>
    <property type="project" value="UniProtKB-UniRule"/>
</dbReference>
<comment type="cofactor">
    <cofactor evidence="7">
        <name>Zn(2+)</name>
        <dbReference type="ChEBI" id="CHEBI:29105"/>
    </cofactor>
    <text evidence="7">Binds 2 Zn(2+) ions per subunit.</text>
</comment>
<dbReference type="PANTHER" id="PTHR43705:SF1">
    <property type="entry name" value="HYDROXYACYLGLUTATHIONE HYDROLASE GLOB"/>
    <property type="match status" value="1"/>
</dbReference>
<feature type="binding site" evidence="7">
    <location>
        <position position="121"/>
    </location>
    <ligand>
        <name>Zn(2+)</name>
        <dbReference type="ChEBI" id="CHEBI:29105"/>
        <label>1</label>
    </ligand>
</feature>
<dbReference type="Pfam" id="PF16123">
    <property type="entry name" value="HAGH_C"/>
    <property type="match status" value="1"/>
</dbReference>